<accession>A0ABY8L157</accession>
<dbReference type="RefSeq" id="WP_279450142.1">
    <property type="nucleotide sequence ID" value="NZ_CP122379.1"/>
</dbReference>
<name>A0ABY8L157_9FLAO</name>
<organism evidence="1 2">
    <name type="scientific">Aequorivita marisscotiae</name>
    <dbReference type="NCBI Taxonomy" id="3040348"/>
    <lineage>
        <taxon>Bacteria</taxon>
        <taxon>Pseudomonadati</taxon>
        <taxon>Bacteroidota</taxon>
        <taxon>Flavobacteriia</taxon>
        <taxon>Flavobacteriales</taxon>
        <taxon>Flavobacteriaceae</taxon>
        <taxon>Aequorivita</taxon>
    </lineage>
</organism>
<proteinExistence type="predicted"/>
<evidence type="ECO:0000313" key="2">
    <source>
        <dbReference type="Proteomes" id="UP001238523"/>
    </source>
</evidence>
<sequence>MNPDLTIETLKKAAKEFCDIESTYQNRDLYGVTDGKAVGTYIEHKFQKYLEDHYTYDKGSSAKGIDLPGANIQTDIKVTSIRQPQSSCPFKDAKQKIFGLGYNLLVFVYDKVDDPNTSAAKLDFVSCSFLEKERTADYTTTFRIREMIKDGAIKEDIIAYLNDKNIPADDITLGLIADQILSNTPKQGYLTISNALQWRLQYARVVNLAEAVEGITKVVDKVTK</sequence>
<protein>
    <recommendedName>
        <fullName evidence="3">Restriction endonuclease</fullName>
    </recommendedName>
</protein>
<dbReference type="EMBL" id="CP122379">
    <property type="protein sequence ID" value="WGF94025.1"/>
    <property type="molecule type" value="Genomic_DNA"/>
</dbReference>
<evidence type="ECO:0000313" key="1">
    <source>
        <dbReference type="EMBL" id="WGF94025.1"/>
    </source>
</evidence>
<keyword evidence="2" id="KW-1185">Reference proteome</keyword>
<dbReference type="Proteomes" id="UP001238523">
    <property type="component" value="Chromosome"/>
</dbReference>
<gene>
    <name evidence="1" type="ORF">QCQ61_07485</name>
</gene>
<reference evidence="1 2" key="1">
    <citation type="submission" date="2023-04" db="EMBL/GenBank/DDBJ databases">
        <title>Taxonomic identification of the Arctic strain Aequorivita sp. nov. and transcriptomic analysis in response to temperature stress.</title>
        <authorList>
            <person name="Liu W."/>
            <person name="Cong B."/>
            <person name="Lin J."/>
        </authorList>
    </citation>
    <scope>NUCLEOTIDE SEQUENCE [LARGE SCALE GENOMIC DNA]</scope>
    <source>
        <strain evidence="1 2">Ant34-E75</strain>
    </source>
</reference>
<evidence type="ECO:0008006" key="3">
    <source>
        <dbReference type="Google" id="ProtNLM"/>
    </source>
</evidence>